<dbReference type="PROSITE" id="PS51471">
    <property type="entry name" value="FE2OG_OXY"/>
    <property type="match status" value="1"/>
</dbReference>
<reference evidence="3" key="1">
    <citation type="submission" date="2016-10" db="EMBL/GenBank/DDBJ databases">
        <title>Frankia sp. NRRL B-16386 Genome sequencing.</title>
        <authorList>
            <person name="Ghodhbane-Gtari F."/>
            <person name="Swanson E."/>
            <person name="Gueddou A."/>
            <person name="Hezbri K."/>
            <person name="Ktari K."/>
            <person name="Nouioui I."/>
            <person name="Morris K."/>
            <person name="Simpson S."/>
            <person name="Abebe-Akele F."/>
            <person name="Thomas K."/>
            <person name="Gtari M."/>
            <person name="Tisa L.S."/>
        </authorList>
    </citation>
    <scope>NUCLEOTIDE SEQUENCE [LARGE SCALE GENOMIC DNA]</scope>
    <source>
        <strain evidence="3">NRRL B-16386</strain>
    </source>
</reference>
<dbReference type="Pfam" id="PF13532">
    <property type="entry name" value="2OG-FeII_Oxy_2"/>
    <property type="match status" value="1"/>
</dbReference>
<dbReference type="InterPro" id="IPR005123">
    <property type="entry name" value="Oxoglu/Fe-dep_dioxygenase_dom"/>
</dbReference>
<accession>A0A1V2IBV3</accession>
<name>A0A1V2IBV3_9ACTN</name>
<comment type="caution">
    <text evidence="2">The sequence shown here is derived from an EMBL/GenBank/DDBJ whole genome shotgun (WGS) entry which is preliminary data.</text>
</comment>
<dbReference type="PANTHER" id="PTHR31212:SF4">
    <property type="entry name" value="ALPHA-KETOGLUTARATE-DEPENDENT DIOXYGENASE ALKB HOMOLOG 3"/>
    <property type="match status" value="1"/>
</dbReference>
<evidence type="ECO:0000313" key="2">
    <source>
        <dbReference type="EMBL" id="ONH30678.1"/>
    </source>
</evidence>
<feature type="domain" description="Fe2OG dioxygenase" evidence="1">
    <location>
        <begin position="86"/>
        <end position="196"/>
    </location>
</feature>
<dbReference type="InterPro" id="IPR037151">
    <property type="entry name" value="AlkB-like_sf"/>
</dbReference>
<sequence>MAAVPLERHWLDRTSWVDVGRGWLPGAGELFQRVRDATQWRAGAMWRYEKYVVPPRLSAWYDAGRPPPVPELTAAHAALRRRYGIEFDGYGMSYYRDGADSVAVHRDKELRWLDDTVIAILTLGARRPWTVKPVRLAPGRRILNDPSDATGLLDLAPGPGDLLVLGGRAQADWLHGVPRVAGHVGGRISVQWRWTSRTGRPLQGAGYAAARHFGR</sequence>
<dbReference type="PANTHER" id="PTHR31212">
    <property type="entry name" value="ALPHA-KETOGLUTARATE-DEPENDENT DIOXYGENASE ALKB HOMOLOG 3"/>
    <property type="match status" value="1"/>
</dbReference>
<dbReference type="InterPro" id="IPR027450">
    <property type="entry name" value="AlkB-like"/>
</dbReference>
<keyword evidence="3" id="KW-1185">Reference proteome</keyword>
<evidence type="ECO:0000313" key="3">
    <source>
        <dbReference type="Proteomes" id="UP000188929"/>
    </source>
</evidence>
<dbReference type="InterPro" id="IPR032854">
    <property type="entry name" value="ALKBH3"/>
</dbReference>
<dbReference type="AlphaFoldDB" id="A0A1V2IBV3"/>
<gene>
    <name evidence="2" type="ORF">BL253_12665</name>
</gene>
<dbReference type="Proteomes" id="UP000188929">
    <property type="component" value="Unassembled WGS sequence"/>
</dbReference>
<evidence type="ECO:0000259" key="1">
    <source>
        <dbReference type="PROSITE" id="PS51471"/>
    </source>
</evidence>
<dbReference type="GO" id="GO:0051213">
    <property type="term" value="F:dioxygenase activity"/>
    <property type="evidence" value="ECO:0007669"/>
    <property type="project" value="InterPro"/>
</dbReference>
<protein>
    <submittedName>
        <fullName evidence="2">DNA repair protein</fullName>
    </submittedName>
</protein>
<dbReference type="Gene3D" id="2.60.120.590">
    <property type="entry name" value="Alpha-ketoglutarate-dependent dioxygenase AlkB-like"/>
    <property type="match status" value="1"/>
</dbReference>
<dbReference type="STRING" id="1834516.BL253_12665"/>
<dbReference type="EMBL" id="MOMC01000024">
    <property type="protein sequence ID" value="ONH30678.1"/>
    <property type="molecule type" value="Genomic_DNA"/>
</dbReference>
<organism evidence="2 3">
    <name type="scientific">Pseudofrankia asymbiotica</name>
    <dbReference type="NCBI Taxonomy" id="1834516"/>
    <lineage>
        <taxon>Bacteria</taxon>
        <taxon>Bacillati</taxon>
        <taxon>Actinomycetota</taxon>
        <taxon>Actinomycetes</taxon>
        <taxon>Frankiales</taxon>
        <taxon>Frankiaceae</taxon>
        <taxon>Pseudofrankia</taxon>
    </lineage>
</organism>
<dbReference type="GO" id="GO:0006307">
    <property type="term" value="P:DNA alkylation repair"/>
    <property type="evidence" value="ECO:0007669"/>
    <property type="project" value="InterPro"/>
</dbReference>
<proteinExistence type="predicted"/>
<dbReference type="SUPFAM" id="SSF51197">
    <property type="entry name" value="Clavaminate synthase-like"/>
    <property type="match status" value="1"/>
</dbReference>